<accession>A0ABP7Y5I7</accession>
<keyword evidence="2" id="KW-1003">Cell membrane</keyword>
<dbReference type="Proteomes" id="UP001500101">
    <property type="component" value="Unassembled WGS sequence"/>
</dbReference>
<keyword evidence="3 6" id="KW-0812">Transmembrane</keyword>
<evidence type="ECO:0000256" key="4">
    <source>
        <dbReference type="ARBA" id="ARBA00022989"/>
    </source>
</evidence>
<proteinExistence type="predicted"/>
<comment type="subcellular location">
    <subcellularLocation>
        <location evidence="1">Cell membrane</location>
        <topology evidence="1">Multi-pass membrane protein</topology>
    </subcellularLocation>
</comment>
<comment type="caution">
    <text evidence="8">The sequence shown here is derived from an EMBL/GenBank/DDBJ whole genome shotgun (WGS) entry which is preliminary data.</text>
</comment>
<feature type="transmembrane region" description="Helical" evidence="6">
    <location>
        <begin position="134"/>
        <end position="153"/>
    </location>
</feature>
<evidence type="ECO:0000256" key="1">
    <source>
        <dbReference type="ARBA" id="ARBA00004651"/>
    </source>
</evidence>
<protein>
    <recommendedName>
        <fullName evidence="7">Cytochrome b561 bacterial/Ni-hydrogenase domain-containing protein</fullName>
    </recommendedName>
</protein>
<keyword evidence="5 6" id="KW-0472">Membrane</keyword>
<reference evidence="9" key="1">
    <citation type="journal article" date="2019" name="Int. J. Syst. Evol. Microbiol.">
        <title>The Global Catalogue of Microorganisms (GCM) 10K type strain sequencing project: providing services to taxonomists for standard genome sequencing and annotation.</title>
        <authorList>
            <consortium name="The Broad Institute Genomics Platform"/>
            <consortium name="The Broad Institute Genome Sequencing Center for Infectious Disease"/>
            <person name="Wu L."/>
            <person name="Ma J."/>
        </authorList>
    </citation>
    <scope>NUCLEOTIDE SEQUENCE [LARGE SCALE GENOMIC DNA]</scope>
    <source>
        <strain evidence="9">JCM 16704</strain>
    </source>
</reference>
<evidence type="ECO:0000256" key="6">
    <source>
        <dbReference type="SAM" id="Phobius"/>
    </source>
</evidence>
<keyword evidence="9" id="KW-1185">Reference proteome</keyword>
<name>A0ABP7Y5I7_9SPHI</name>
<dbReference type="InterPro" id="IPR016174">
    <property type="entry name" value="Di-haem_cyt_TM"/>
</dbReference>
<gene>
    <name evidence="8" type="ORF">GCM10022216_00830</name>
</gene>
<evidence type="ECO:0000313" key="8">
    <source>
        <dbReference type="EMBL" id="GAA4131077.1"/>
    </source>
</evidence>
<dbReference type="InterPro" id="IPR011577">
    <property type="entry name" value="Cyt_b561_bac/Ni-Hgenase"/>
</dbReference>
<dbReference type="SUPFAM" id="SSF81342">
    <property type="entry name" value="Transmembrane di-heme cytochromes"/>
    <property type="match status" value="1"/>
</dbReference>
<keyword evidence="4 6" id="KW-1133">Transmembrane helix</keyword>
<feature type="transmembrane region" description="Helical" evidence="6">
    <location>
        <begin position="57"/>
        <end position="75"/>
    </location>
</feature>
<evidence type="ECO:0000313" key="9">
    <source>
        <dbReference type="Proteomes" id="UP001500101"/>
    </source>
</evidence>
<feature type="domain" description="Cytochrome b561 bacterial/Ni-hydrogenase" evidence="7">
    <location>
        <begin position="1"/>
        <end position="168"/>
    </location>
</feature>
<evidence type="ECO:0000256" key="2">
    <source>
        <dbReference type="ARBA" id="ARBA00022475"/>
    </source>
</evidence>
<dbReference type="Gene3D" id="1.20.950.20">
    <property type="entry name" value="Transmembrane di-heme cytochromes, Chain C"/>
    <property type="match status" value="1"/>
</dbReference>
<evidence type="ECO:0000259" key="7">
    <source>
        <dbReference type="Pfam" id="PF01292"/>
    </source>
</evidence>
<feature type="transmembrane region" description="Helical" evidence="6">
    <location>
        <begin position="96"/>
        <end position="114"/>
    </location>
</feature>
<organism evidence="8 9">
    <name type="scientific">Sphingobacterium kyonggiense</name>
    <dbReference type="NCBI Taxonomy" id="714075"/>
    <lineage>
        <taxon>Bacteria</taxon>
        <taxon>Pseudomonadati</taxon>
        <taxon>Bacteroidota</taxon>
        <taxon>Sphingobacteriia</taxon>
        <taxon>Sphingobacteriales</taxon>
        <taxon>Sphingobacteriaceae</taxon>
        <taxon>Sphingobacterium</taxon>
    </lineage>
</organism>
<dbReference type="EMBL" id="BAAAZI010000001">
    <property type="protein sequence ID" value="GAA4131077.1"/>
    <property type="molecule type" value="Genomic_DNA"/>
</dbReference>
<evidence type="ECO:0000256" key="3">
    <source>
        <dbReference type="ARBA" id="ARBA00022692"/>
    </source>
</evidence>
<evidence type="ECO:0000256" key="5">
    <source>
        <dbReference type="ARBA" id="ARBA00023136"/>
    </source>
</evidence>
<sequence>MAIAMPVLFITGFLRMYWMSKNSIITAVEQNAPGLNKDQLSNIVKLIREPMWEWHELFAHVIIFSFIARIIYMLVQGIRFPNPFLKNQSLKERLQGLTYVYFYFFLAISAATGICIEKGFFTDSKESIETVHKWGVYWFPIFIVLHIGGIFLAERGMKRGMSSKMIGGD</sequence>
<dbReference type="Pfam" id="PF01292">
    <property type="entry name" value="Ni_hydr_CYTB"/>
    <property type="match status" value="1"/>
</dbReference>